<feature type="domain" description="ABC transporter" evidence="6">
    <location>
        <begin position="4"/>
        <end position="230"/>
    </location>
</feature>
<dbReference type="RefSeq" id="WP_141466296.1">
    <property type="nucleotide sequence ID" value="NZ_RBZW01000069.1"/>
</dbReference>
<keyword evidence="3" id="KW-0547">Nucleotide-binding</keyword>
<dbReference type="PROSITE" id="PS50893">
    <property type="entry name" value="ABC_TRANSPORTER_2"/>
    <property type="match status" value="1"/>
</dbReference>
<dbReference type="OrthoDB" id="87732at2157"/>
<dbReference type="GO" id="GO:0005524">
    <property type="term" value="F:ATP binding"/>
    <property type="evidence" value="ECO:0007669"/>
    <property type="project" value="UniProtKB-KW"/>
</dbReference>
<dbReference type="InterPro" id="IPR027417">
    <property type="entry name" value="P-loop_NTPase"/>
</dbReference>
<comment type="similarity">
    <text evidence="1">Belongs to the ABC transporter superfamily.</text>
</comment>
<gene>
    <name evidence="7" type="ORF">D8Y22_19385</name>
</gene>
<reference evidence="7 8" key="1">
    <citation type="submission" date="2018-10" db="EMBL/GenBank/DDBJ databases">
        <title>Natronolimnobius sp. XQ-INN 246 isolated from Inner Mongolia Autonomous Region of China.</title>
        <authorList>
            <person name="Xue Q."/>
        </authorList>
    </citation>
    <scope>NUCLEOTIDE SEQUENCE [LARGE SCALE GENOMIC DNA]</scope>
    <source>
        <strain evidence="7 8">XQ-INN 246</strain>
    </source>
</reference>
<dbReference type="AlphaFoldDB" id="A0A4S3TKX4"/>
<keyword evidence="4 7" id="KW-0067">ATP-binding</keyword>
<dbReference type="Gene3D" id="3.40.50.300">
    <property type="entry name" value="P-loop containing nucleotide triphosphate hydrolases"/>
    <property type="match status" value="1"/>
</dbReference>
<dbReference type="CDD" id="cd03230">
    <property type="entry name" value="ABC_DR_subfamily_A"/>
    <property type="match status" value="1"/>
</dbReference>
<proteinExistence type="inferred from homology"/>
<dbReference type="PANTHER" id="PTHR43335:SF4">
    <property type="entry name" value="ABC TRANSPORTER, ATP-BINDING PROTEIN"/>
    <property type="match status" value="1"/>
</dbReference>
<dbReference type="SUPFAM" id="SSF52540">
    <property type="entry name" value="P-loop containing nucleoside triphosphate hydrolases"/>
    <property type="match status" value="1"/>
</dbReference>
<dbReference type="InterPro" id="IPR003439">
    <property type="entry name" value="ABC_transporter-like_ATP-bd"/>
</dbReference>
<name>A0A4S3TKX4_9EURY</name>
<evidence type="ECO:0000256" key="2">
    <source>
        <dbReference type="ARBA" id="ARBA00022448"/>
    </source>
</evidence>
<evidence type="ECO:0000256" key="1">
    <source>
        <dbReference type="ARBA" id="ARBA00005417"/>
    </source>
</evidence>
<organism evidence="7 8">
    <name type="scientific">Salinadaptatus halalkaliphilus</name>
    <dbReference type="NCBI Taxonomy" id="2419781"/>
    <lineage>
        <taxon>Archaea</taxon>
        <taxon>Methanobacteriati</taxon>
        <taxon>Methanobacteriota</taxon>
        <taxon>Stenosarchaea group</taxon>
        <taxon>Halobacteria</taxon>
        <taxon>Halobacteriales</taxon>
        <taxon>Natrialbaceae</taxon>
        <taxon>Salinadaptatus</taxon>
    </lineage>
</organism>
<accession>A0A4S3TKX4</accession>
<dbReference type="PANTHER" id="PTHR43335">
    <property type="entry name" value="ABC TRANSPORTER, ATP-BINDING PROTEIN"/>
    <property type="match status" value="1"/>
</dbReference>
<feature type="compositionally biased region" description="Polar residues" evidence="5">
    <location>
        <begin position="305"/>
        <end position="332"/>
    </location>
</feature>
<comment type="caution">
    <text evidence="7">The sequence shown here is derived from an EMBL/GenBank/DDBJ whole genome shotgun (WGS) entry which is preliminary data.</text>
</comment>
<evidence type="ECO:0000313" key="8">
    <source>
        <dbReference type="Proteomes" id="UP000318864"/>
    </source>
</evidence>
<dbReference type="InterPro" id="IPR003593">
    <property type="entry name" value="AAA+_ATPase"/>
</dbReference>
<keyword evidence="8" id="KW-1185">Reference proteome</keyword>
<evidence type="ECO:0000259" key="6">
    <source>
        <dbReference type="PROSITE" id="PS50893"/>
    </source>
</evidence>
<dbReference type="SMART" id="SM00382">
    <property type="entry name" value="AAA"/>
    <property type="match status" value="1"/>
</dbReference>
<feature type="region of interest" description="Disordered" evidence="5">
    <location>
        <begin position="305"/>
        <end position="341"/>
    </location>
</feature>
<dbReference type="Proteomes" id="UP000318864">
    <property type="component" value="Unassembled WGS sequence"/>
</dbReference>
<keyword evidence="2" id="KW-0813">Transport</keyword>
<dbReference type="Pfam" id="PF00005">
    <property type="entry name" value="ABC_tran"/>
    <property type="match status" value="1"/>
</dbReference>
<evidence type="ECO:0000313" key="7">
    <source>
        <dbReference type="EMBL" id="THE63238.1"/>
    </source>
</evidence>
<dbReference type="EMBL" id="RBZW01000069">
    <property type="protein sequence ID" value="THE63238.1"/>
    <property type="molecule type" value="Genomic_DNA"/>
</dbReference>
<evidence type="ECO:0000256" key="3">
    <source>
        <dbReference type="ARBA" id="ARBA00022741"/>
    </source>
</evidence>
<dbReference type="GO" id="GO:0016887">
    <property type="term" value="F:ATP hydrolysis activity"/>
    <property type="evidence" value="ECO:0007669"/>
    <property type="project" value="InterPro"/>
</dbReference>
<sequence length="341" mass="36385">MGAIRTTGLTKRYDGVLAVDGLDLRVERGEVFGFLGPNGAGKSTVINLVLDFVRPTAGSATVLGYDSRTETTAIRRNTGIVPEGATLYERLTGREHLAWIARANGVEADVPALLDRVGLTIDDADRRVGGYSKGMGRRLALAMALVGDPELLILDEPSSGLDPAGIREFREIVREEAADGRTVFFSSHVLGQVEAVADRIGILNRGKLVATGTPAELRGSCGITQSIRFEVTTVPTLDALNAVDGVETTSVDDGVSPSDGSIIEVGVTDAAAKIEVATWLAERTRVRDVVSEERSLETLFDAYTSTARSEQSNARTNGQSGKQNGTWANVQQLRDLEEVEA</sequence>
<protein>
    <submittedName>
        <fullName evidence="7">ABC transporter ATP-binding protein</fullName>
    </submittedName>
</protein>
<evidence type="ECO:0000256" key="5">
    <source>
        <dbReference type="SAM" id="MobiDB-lite"/>
    </source>
</evidence>
<evidence type="ECO:0000256" key="4">
    <source>
        <dbReference type="ARBA" id="ARBA00022840"/>
    </source>
</evidence>